<sequence>MRWTRIVVSALGASLAIAGPARADNPASISLAGAQAAAGYTFPYTPGAVQIEARFGVYDRLPNVIVAGGCEQPVAFYNYGRTQLKKFDCGTGLVPGSCPGACPFNRVLRRAYAWQYRRALRVMRNGLARTMRPAFRVPREGLRRVSSLVHAPGSQTLVSLGVPVTQIEFFFDRRVTGRVTMIRLIDSGCALVVRHRKAPRTFCGLPMQVLGV</sequence>
<protein>
    <submittedName>
        <fullName evidence="2">Uncharacterized protein</fullName>
    </submittedName>
</protein>
<keyword evidence="3" id="KW-1185">Reference proteome</keyword>
<evidence type="ECO:0000313" key="3">
    <source>
        <dbReference type="Proteomes" id="UP001149140"/>
    </source>
</evidence>
<dbReference type="AlphaFoldDB" id="A0A9X3MN90"/>
<accession>A0A9X3MN90</accession>
<dbReference type="RefSeq" id="WP_270037454.1">
    <property type="nucleotide sequence ID" value="NZ_JAPDOD010000001.1"/>
</dbReference>
<organism evidence="2 3">
    <name type="scientific">Solirubrobacter ginsenosidimutans</name>
    <dbReference type="NCBI Taxonomy" id="490573"/>
    <lineage>
        <taxon>Bacteria</taxon>
        <taxon>Bacillati</taxon>
        <taxon>Actinomycetota</taxon>
        <taxon>Thermoleophilia</taxon>
        <taxon>Solirubrobacterales</taxon>
        <taxon>Solirubrobacteraceae</taxon>
        <taxon>Solirubrobacter</taxon>
    </lineage>
</organism>
<evidence type="ECO:0000313" key="2">
    <source>
        <dbReference type="EMBL" id="MDA0158857.1"/>
    </source>
</evidence>
<reference evidence="2" key="1">
    <citation type="submission" date="2022-10" db="EMBL/GenBank/DDBJ databases">
        <title>The WGS of Solirubrobacter ginsenosidimutans DSM 21036.</title>
        <authorList>
            <person name="Jiang Z."/>
        </authorList>
    </citation>
    <scope>NUCLEOTIDE SEQUENCE</scope>
    <source>
        <strain evidence="2">DSM 21036</strain>
    </source>
</reference>
<evidence type="ECO:0000256" key="1">
    <source>
        <dbReference type="SAM" id="SignalP"/>
    </source>
</evidence>
<proteinExistence type="predicted"/>
<dbReference type="Proteomes" id="UP001149140">
    <property type="component" value="Unassembled WGS sequence"/>
</dbReference>
<feature type="signal peptide" evidence="1">
    <location>
        <begin position="1"/>
        <end position="23"/>
    </location>
</feature>
<feature type="chain" id="PRO_5040782827" evidence="1">
    <location>
        <begin position="24"/>
        <end position="212"/>
    </location>
</feature>
<dbReference type="EMBL" id="JAPDOD010000001">
    <property type="protein sequence ID" value="MDA0158857.1"/>
    <property type="molecule type" value="Genomic_DNA"/>
</dbReference>
<name>A0A9X3MN90_9ACTN</name>
<comment type="caution">
    <text evidence="2">The sequence shown here is derived from an EMBL/GenBank/DDBJ whole genome shotgun (WGS) entry which is preliminary data.</text>
</comment>
<gene>
    <name evidence="2" type="ORF">OM076_01160</name>
</gene>
<keyword evidence="1" id="KW-0732">Signal</keyword>